<feature type="compositionally biased region" description="Gly residues" evidence="2">
    <location>
        <begin position="441"/>
        <end position="468"/>
    </location>
</feature>
<keyword evidence="3" id="KW-0472">Membrane</keyword>
<gene>
    <name evidence="4" type="ORF">NSK_001870</name>
</gene>
<comment type="caution">
    <text evidence="4">The sequence shown here is derived from an EMBL/GenBank/DDBJ whole genome shotgun (WGS) entry which is preliminary data.</text>
</comment>
<evidence type="ECO:0000256" key="2">
    <source>
        <dbReference type="SAM" id="MobiDB-lite"/>
    </source>
</evidence>
<dbReference type="Gene3D" id="2.90.10.10">
    <property type="entry name" value="Bulb-type lectin domain"/>
    <property type="match status" value="1"/>
</dbReference>
<keyword evidence="1" id="KW-0175">Coiled coil</keyword>
<keyword evidence="5" id="KW-1185">Reference proteome</keyword>
<feature type="transmembrane region" description="Helical" evidence="3">
    <location>
        <begin position="575"/>
        <end position="594"/>
    </location>
</feature>
<reference evidence="4 5" key="1">
    <citation type="submission" date="2019-01" db="EMBL/GenBank/DDBJ databases">
        <title>Nuclear Genome Assembly of the Microalgal Biofuel strain Nannochloropsis salina CCMP1776.</title>
        <authorList>
            <person name="Hovde B."/>
        </authorList>
    </citation>
    <scope>NUCLEOTIDE SEQUENCE [LARGE SCALE GENOMIC DNA]</scope>
    <source>
        <strain evidence="4 5">CCMP1776</strain>
    </source>
</reference>
<feature type="region of interest" description="Disordered" evidence="2">
    <location>
        <begin position="435"/>
        <end position="469"/>
    </location>
</feature>
<evidence type="ECO:0000313" key="5">
    <source>
        <dbReference type="Proteomes" id="UP000355283"/>
    </source>
</evidence>
<dbReference type="OrthoDB" id="10414712at2759"/>
<feature type="coiled-coil region" evidence="1">
    <location>
        <begin position="374"/>
        <end position="408"/>
    </location>
</feature>
<keyword evidence="3" id="KW-0812">Transmembrane</keyword>
<feature type="compositionally biased region" description="Low complexity" evidence="2">
    <location>
        <begin position="272"/>
        <end position="292"/>
    </location>
</feature>
<evidence type="ECO:0000256" key="3">
    <source>
        <dbReference type="SAM" id="Phobius"/>
    </source>
</evidence>
<dbReference type="EMBL" id="SDOX01000007">
    <property type="protein sequence ID" value="TFJ86782.1"/>
    <property type="molecule type" value="Genomic_DNA"/>
</dbReference>
<protein>
    <submittedName>
        <fullName evidence="4">Uncharacterized protein</fullName>
    </submittedName>
</protein>
<sequence>MLASSPRKLGSGATTRSIRSTEGPLNSGVRALTLPQEWELDRIRRLMYEQECMQLKNALALKSEELDEARQEKTRITKSFWEGRNRAMSLLQGLSVEVQREKLRRRLGSDRNASTVPEAGCSLSGEGVASVAARVSGRGERTEGKGRLSPSAASVSLASSASTMGAVAGGLDSASVSSLTSGSSGGEDVDMQALAALQELLVGWSPADPLAPSAARVALEKGDGEGRKAGANAQDLLKDQASRGEDLGSRLEGRRLCFNCGEEGDAPLPSETSASPPSLQCSSSSSVDTTPLSESVIEVAGLPAMEPGEGESEGGSKHAGPKEGEGEGREGAKEGGKEGVDVDLGVFKLKRQACKLRDELARRRFAELAVSVRLSETEEEVGRLRMEVEEKEALVESLLGEVEEKNGRLLECMRRVQAFEVRLDAVVQERDEMLKRPAKGDGPGGEGNGWEGAGGNEGEGGMEGGAEEGGIFVSGQKPGYMTPTETETSAGRMLEEAMPPVWPLEGEEEVGEVGWGAAVDDAEDLQREEEGGQGHAEGEEGKQALVDDLLSLLVRGRALNGRGEEVIFETVRPRAFLIALALALLGLLLSLSVFNSFLRYGMDRAGAAPHLTSSSPPTSGTPSAPLSASPTFYTDAWTQSPLSRLTPGGAPLQSGEILSSCGFNLTRGDEASLLARCPRPFFLYMQPDANLVLYRGLHPSFHRGPVWSTRTLAKWVGGEGRREAWGANVSAVLTGTRSLRLVEEAGEEGGGERVVWQRRVWRLPQELTPWPFGRGGFFG</sequence>
<evidence type="ECO:0000313" key="4">
    <source>
        <dbReference type="EMBL" id="TFJ86782.1"/>
    </source>
</evidence>
<accession>A0A4D9D5D9</accession>
<dbReference type="AlphaFoldDB" id="A0A4D9D5D9"/>
<evidence type="ECO:0000256" key="1">
    <source>
        <dbReference type="SAM" id="Coils"/>
    </source>
</evidence>
<name>A0A4D9D5D9_9STRA</name>
<dbReference type="Proteomes" id="UP000355283">
    <property type="component" value="Unassembled WGS sequence"/>
</dbReference>
<feature type="compositionally biased region" description="Polar residues" evidence="2">
    <location>
        <begin position="12"/>
        <end position="24"/>
    </location>
</feature>
<feature type="region of interest" description="Disordered" evidence="2">
    <location>
        <begin position="267"/>
        <end position="292"/>
    </location>
</feature>
<dbReference type="InterPro" id="IPR036426">
    <property type="entry name" value="Bulb-type_lectin_dom_sf"/>
</dbReference>
<feature type="coiled-coil region" evidence="1">
    <location>
        <begin position="52"/>
        <end position="79"/>
    </location>
</feature>
<feature type="region of interest" description="Disordered" evidence="2">
    <location>
        <begin position="1"/>
        <end position="26"/>
    </location>
</feature>
<feature type="compositionally biased region" description="Basic and acidic residues" evidence="2">
    <location>
        <begin position="314"/>
        <end position="337"/>
    </location>
</feature>
<keyword evidence="3" id="KW-1133">Transmembrane helix</keyword>
<proteinExistence type="predicted"/>
<organism evidence="4 5">
    <name type="scientific">Nannochloropsis salina CCMP1776</name>
    <dbReference type="NCBI Taxonomy" id="1027361"/>
    <lineage>
        <taxon>Eukaryota</taxon>
        <taxon>Sar</taxon>
        <taxon>Stramenopiles</taxon>
        <taxon>Ochrophyta</taxon>
        <taxon>Eustigmatophyceae</taxon>
        <taxon>Eustigmatales</taxon>
        <taxon>Monodopsidaceae</taxon>
        <taxon>Microchloropsis</taxon>
        <taxon>Microchloropsis salina</taxon>
    </lineage>
</organism>
<feature type="region of interest" description="Disordered" evidence="2">
    <location>
        <begin position="305"/>
        <end position="337"/>
    </location>
</feature>